<evidence type="ECO:0000313" key="3">
    <source>
        <dbReference type="Proteomes" id="UP000639772"/>
    </source>
</evidence>
<dbReference type="Proteomes" id="UP000639772">
    <property type="component" value="Chromosome 1"/>
</dbReference>
<dbReference type="AlphaFoldDB" id="A0A835S680"/>
<dbReference type="Pfam" id="PF05910">
    <property type="entry name" value="DUF868"/>
    <property type="match status" value="2"/>
</dbReference>
<proteinExistence type="predicted"/>
<feature type="region of interest" description="Disordered" evidence="1">
    <location>
        <begin position="1"/>
        <end position="21"/>
    </location>
</feature>
<dbReference type="InterPro" id="IPR008586">
    <property type="entry name" value="DUF868_pln"/>
</dbReference>
<reference evidence="2 3" key="1">
    <citation type="journal article" date="2020" name="Nat. Food">
        <title>A phased Vanilla planifolia genome enables genetic improvement of flavour and production.</title>
        <authorList>
            <person name="Hasing T."/>
            <person name="Tang H."/>
            <person name="Brym M."/>
            <person name="Khazi F."/>
            <person name="Huang T."/>
            <person name="Chambers A.H."/>
        </authorList>
    </citation>
    <scope>NUCLEOTIDE SEQUENCE [LARGE SCALE GENOMIC DNA]</scope>
    <source>
        <tissue evidence="2">Leaf</tissue>
    </source>
</reference>
<accession>A0A835S680</accession>
<feature type="region of interest" description="Disordered" evidence="1">
    <location>
        <begin position="94"/>
        <end position="127"/>
    </location>
</feature>
<dbReference type="OrthoDB" id="731074at2759"/>
<protein>
    <submittedName>
        <fullName evidence="2">Uncharacterized protein</fullName>
    </submittedName>
</protein>
<comment type="caution">
    <text evidence="2">The sequence shown here is derived from an EMBL/GenBank/DDBJ whole genome shotgun (WGS) entry which is preliminary data.</text>
</comment>
<name>A0A835S680_VANPL</name>
<feature type="compositionally biased region" description="Polar residues" evidence="1">
    <location>
        <begin position="1"/>
        <end position="11"/>
    </location>
</feature>
<dbReference type="EMBL" id="JADCNM010000001">
    <property type="protein sequence ID" value="KAG0503368.1"/>
    <property type="molecule type" value="Genomic_DNA"/>
</dbReference>
<gene>
    <name evidence="2" type="ORF">HPP92_003440</name>
</gene>
<evidence type="ECO:0000256" key="1">
    <source>
        <dbReference type="SAM" id="MobiDB-lite"/>
    </source>
</evidence>
<organism evidence="2 3">
    <name type="scientific">Vanilla planifolia</name>
    <name type="common">Vanilla</name>
    <dbReference type="NCBI Taxonomy" id="51239"/>
    <lineage>
        <taxon>Eukaryota</taxon>
        <taxon>Viridiplantae</taxon>
        <taxon>Streptophyta</taxon>
        <taxon>Embryophyta</taxon>
        <taxon>Tracheophyta</taxon>
        <taxon>Spermatophyta</taxon>
        <taxon>Magnoliopsida</taxon>
        <taxon>Liliopsida</taxon>
        <taxon>Asparagales</taxon>
        <taxon>Orchidaceae</taxon>
        <taxon>Vanilloideae</taxon>
        <taxon>Vanilleae</taxon>
        <taxon>Vanilla</taxon>
    </lineage>
</organism>
<dbReference type="PANTHER" id="PTHR31972:SF2">
    <property type="entry name" value="DUF868 FAMILY PROTEIN (DUF868)"/>
    <property type="match status" value="1"/>
</dbReference>
<dbReference type="PANTHER" id="PTHR31972">
    <property type="entry name" value="EXPRESSED PROTEIN"/>
    <property type="match status" value="1"/>
</dbReference>
<sequence>MEDSKNSSGSADKTADEVSTAGAVNSKVAGPCSVTSIYKTKIGGAARGVTVVWTKTLINHSLAVSVDGAASHLPDRPQAVAFLGQEGFKSLDVDGHRLTSSGTSDRRNSLAAEVPEPTEGCVQAHSSRPSLDDAMVSKRDNVFGKRCFSTRARFDGGKKEHDILVENSISGGCGTDPEMWIRIDGVVVVHVSNLKWKFRGNETVLLERSPVQVFWDVHDWLFQAPAQGTPLFVFAGAPTPLTEVERERECLGDDGRGVSMAGDGGGESPEFCFSFMRGKWSKVAEDDARAGAAYR</sequence>
<evidence type="ECO:0000313" key="2">
    <source>
        <dbReference type="EMBL" id="KAG0503368.1"/>
    </source>
</evidence>